<reference evidence="1 2" key="1">
    <citation type="submission" date="2019-12" db="EMBL/GenBank/DDBJ databases">
        <title>Draft genome sequences Bradyrhizobium cajani AMBPC1010, Bradyrhizobium pachyrhizi AMBPC1040 and Bradyrhizobium yuanmingense ALSPC3051, three plant growth promoting strains isolated from nodules of Cajanus cajan L. in Dominican Republic.</title>
        <authorList>
            <person name="Flores-Felix J.D."/>
            <person name="Araujo J."/>
            <person name="Diaz-Alcantara C."/>
            <person name="Gonzalez-Andres F."/>
            <person name="Velazquez E."/>
        </authorList>
    </citation>
    <scope>NUCLEOTIDE SEQUENCE [LARGE SCALE GENOMIC DNA]</scope>
    <source>
        <strain evidence="1 2">1040</strain>
    </source>
</reference>
<dbReference type="Proteomes" id="UP000436468">
    <property type="component" value="Unassembled WGS sequence"/>
</dbReference>
<evidence type="ECO:0000313" key="1">
    <source>
        <dbReference type="EMBL" id="MVT70006.1"/>
    </source>
</evidence>
<dbReference type="AlphaFoldDB" id="A0A844SVI6"/>
<gene>
    <name evidence="1" type="ORF">GPL21_33525</name>
</gene>
<evidence type="ECO:0000313" key="2">
    <source>
        <dbReference type="Proteomes" id="UP000436468"/>
    </source>
</evidence>
<keyword evidence="2" id="KW-1185">Reference proteome</keyword>
<protein>
    <submittedName>
        <fullName evidence="1">Uncharacterized protein</fullName>
    </submittedName>
</protein>
<sequence length="72" mass="8356">MQLSAVIVQFRDDATFHQFAFSLLARESPEEWNCRHVIQELIAIFLLVSTPCRIQRPLLQPAFQIDQQVTSI</sequence>
<accession>A0A844SVI6</accession>
<organism evidence="1 2">
    <name type="scientific">Bradyrhizobium pachyrhizi</name>
    <dbReference type="NCBI Taxonomy" id="280333"/>
    <lineage>
        <taxon>Bacteria</taxon>
        <taxon>Pseudomonadati</taxon>
        <taxon>Pseudomonadota</taxon>
        <taxon>Alphaproteobacteria</taxon>
        <taxon>Hyphomicrobiales</taxon>
        <taxon>Nitrobacteraceae</taxon>
        <taxon>Bradyrhizobium</taxon>
    </lineage>
</organism>
<name>A0A844SVI6_9BRAD</name>
<dbReference type="EMBL" id="WQNF01000036">
    <property type="protein sequence ID" value="MVT70006.1"/>
    <property type="molecule type" value="Genomic_DNA"/>
</dbReference>
<proteinExistence type="predicted"/>
<comment type="caution">
    <text evidence="1">The sequence shown here is derived from an EMBL/GenBank/DDBJ whole genome shotgun (WGS) entry which is preliminary data.</text>
</comment>